<dbReference type="STRING" id="665118.SAMN02983003_2754"/>
<protein>
    <submittedName>
        <fullName evidence="5">4-hydroxy-tetrahydrodipicolinate synthase</fullName>
    </submittedName>
</protein>
<feature type="active site" description="Schiff-base intermediate with substrate" evidence="3">
    <location>
        <position position="171"/>
    </location>
</feature>
<dbReference type="Gene3D" id="3.20.20.70">
    <property type="entry name" value="Aldolase class I"/>
    <property type="match status" value="1"/>
</dbReference>
<dbReference type="SUPFAM" id="SSF51569">
    <property type="entry name" value="Aldolase"/>
    <property type="match status" value="1"/>
</dbReference>
<feature type="binding site" evidence="4">
    <location>
        <position position="216"/>
    </location>
    <ligand>
        <name>pyruvate</name>
        <dbReference type="ChEBI" id="CHEBI:15361"/>
    </ligand>
</feature>
<dbReference type="CDD" id="cd00408">
    <property type="entry name" value="DHDPS-like"/>
    <property type="match status" value="1"/>
</dbReference>
<name>A0A1K2HZL8_9HYPH</name>
<dbReference type="Pfam" id="PF00701">
    <property type="entry name" value="DHDPS"/>
    <property type="match status" value="1"/>
</dbReference>
<sequence length="313" mass="33447">MSIDPTFFHGIYAATLTPFAADGEIDETLLRAHFRQVMAVEGMRGVLCNGHAGENFLLSRPEMQRVTTLARTELGPNGVVASGVVAEATRDAVAIARDAEAAGADAVVVFPPFSWALSNDIEMIVHHHRAVQEAVAIPLFLYMTSVKAGRMNYPPEVIEALLEIPNVVGIKEGSWEVNAYERTRVLVGAKAPQVAVMASGDCGMYPSFLLGTAGSMVSLATIAGREIVGLYRAVAAGDHATAQALHQRLQPLAIAVYEKTPTAYATARLKIAMQLLGYWPQAATRQPIGPLPASEVDAMRRALEAAGLMEQAL</sequence>
<dbReference type="InterPro" id="IPR002220">
    <property type="entry name" value="DapA-like"/>
</dbReference>
<dbReference type="SMART" id="SM01130">
    <property type="entry name" value="DHDPS"/>
    <property type="match status" value="1"/>
</dbReference>
<keyword evidence="1 2" id="KW-0456">Lyase</keyword>
<evidence type="ECO:0000256" key="2">
    <source>
        <dbReference type="PIRNR" id="PIRNR001365"/>
    </source>
</evidence>
<organism evidence="5 6">
    <name type="scientific">Devosia enhydra</name>
    <dbReference type="NCBI Taxonomy" id="665118"/>
    <lineage>
        <taxon>Bacteria</taxon>
        <taxon>Pseudomonadati</taxon>
        <taxon>Pseudomonadota</taxon>
        <taxon>Alphaproteobacteria</taxon>
        <taxon>Hyphomicrobiales</taxon>
        <taxon>Devosiaceae</taxon>
        <taxon>Devosia</taxon>
    </lineage>
</organism>
<gene>
    <name evidence="5" type="ORF">SAMN02983003_2754</name>
</gene>
<dbReference type="PIRSF" id="PIRSF001365">
    <property type="entry name" value="DHDPS"/>
    <property type="match status" value="1"/>
</dbReference>
<keyword evidence="6" id="KW-1185">Reference proteome</keyword>
<dbReference type="Proteomes" id="UP000183447">
    <property type="component" value="Unassembled WGS sequence"/>
</dbReference>
<dbReference type="GO" id="GO:0008840">
    <property type="term" value="F:4-hydroxy-tetrahydrodipicolinate synthase activity"/>
    <property type="evidence" value="ECO:0007669"/>
    <property type="project" value="TreeGrafter"/>
</dbReference>
<evidence type="ECO:0000256" key="1">
    <source>
        <dbReference type="ARBA" id="ARBA00023239"/>
    </source>
</evidence>
<comment type="similarity">
    <text evidence="2">Belongs to the DapA family.</text>
</comment>
<accession>A0A1K2HZL8</accession>
<evidence type="ECO:0000256" key="3">
    <source>
        <dbReference type="PIRSR" id="PIRSR001365-1"/>
    </source>
</evidence>
<dbReference type="EMBL" id="FPKU01000002">
    <property type="protein sequence ID" value="SFZ85589.1"/>
    <property type="molecule type" value="Genomic_DNA"/>
</dbReference>
<evidence type="ECO:0000313" key="6">
    <source>
        <dbReference type="Proteomes" id="UP000183447"/>
    </source>
</evidence>
<dbReference type="RefSeq" id="WP_072344009.1">
    <property type="nucleotide sequence ID" value="NZ_FPKU01000002.1"/>
</dbReference>
<evidence type="ECO:0000313" key="5">
    <source>
        <dbReference type="EMBL" id="SFZ85589.1"/>
    </source>
</evidence>
<reference evidence="5 6" key="1">
    <citation type="submission" date="2016-11" db="EMBL/GenBank/DDBJ databases">
        <authorList>
            <person name="Jaros S."/>
            <person name="Januszkiewicz K."/>
            <person name="Wedrychowicz H."/>
        </authorList>
    </citation>
    <scope>NUCLEOTIDE SEQUENCE [LARGE SCALE GENOMIC DNA]</scope>
    <source>
        <strain evidence="5 6">ATCC 23634</strain>
    </source>
</reference>
<dbReference type="AlphaFoldDB" id="A0A1K2HZL8"/>
<dbReference type="InterPro" id="IPR013785">
    <property type="entry name" value="Aldolase_TIM"/>
</dbReference>
<dbReference type="PANTHER" id="PTHR12128">
    <property type="entry name" value="DIHYDRODIPICOLINATE SYNTHASE"/>
    <property type="match status" value="1"/>
</dbReference>
<feature type="active site" description="Proton donor/acceptor" evidence="3">
    <location>
        <position position="142"/>
    </location>
</feature>
<proteinExistence type="inferred from homology"/>
<dbReference type="PANTHER" id="PTHR12128:SF72">
    <property type="entry name" value="DIHYDRODIPICOLINATE SYNTHASE"/>
    <property type="match status" value="1"/>
</dbReference>
<evidence type="ECO:0000256" key="4">
    <source>
        <dbReference type="PIRSR" id="PIRSR001365-2"/>
    </source>
</evidence>